<accession>A0A3S1C6T2</accession>
<evidence type="ECO:0000313" key="2">
    <source>
        <dbReference type="Proteomes" id="UP000271624"/>
    </source>
</evidence>
<reference evidence="1" key="1">
    <citation type="submission" date="2018-12" db="EMBL/GenBank/DDBJ databases">
        <authorList>
            <person name="Will S."/>
            <person name="Neumann-Schaal M."/>
            <person name="Henke P."/>
        </authorList>
    </citation>
    <scope>NUCLEOTIDE SEQUENCE</scope>
    <source>
        <strain evidence="1">PCC 7102</strain>
    </source>
</reference>
<dbReference type="Proteomes" id="UP000271624">
    <property type="component" value="Unassembled WGS sequence"/>
</dbReference>
<dbReference type="RefSeq" id="WP_127085023.1">
    <property type="nucleotide sequence ID" value="NZ_RSCL01000020.1"/>
</dbReference>
<gene>
    <name evidence="1" type="ORF">DSM106972_068860</name>
</gene>
<comment type="caution">
    <text evidence="1">The sequence shown here is derived from an EMBL/GenBank/DDBJ whole genome shotgun (WGS) entry which is preliminary data.</text>
</comment>
<organism evidence="1 2">
    <name type="scientific">Dulcicalothrix desertica PCC 7102</name>
    <dbReference type="NCBI Taxonomy" id="232991"/>
    <lineage>
        <taxon>Bacteria</taxon>
        <taxon>Bacillati</taxon>
        <taxon>Cyanobacteriota</taxon>
        <taxon>Cyanophyceae</taxon>
        <taxon>Nostocales</taxon>
        <taxon>Calotrichaceae</taxon>
        <taxon>Dulcicalothrix</taxon>
    </lineage>
</organism>
<evidence type="ECO:0000313" key="1">
    <source>
        <dbReference type="EMBL" id="RUT01335.1"/>
    </source>
</evidence>
<sequence>MSESQMPLYSPYNVDLKVFNAIKSPDNRNGKPIKDMQRFFYKQIVVDDETIISTEPFKVPGYIGIANSDTVIDPDNKQVSGHDDVVKFLDEYGLLICTYIYNKDRYGQLLDLRWALGESEQEDLMEMIIKGGGHHAGAIVPAMRERKSYASLNKPDTYHDGMFGHPGFVAVGQRLVFPEFVTKEQARGYTDTIICWLAVMNSFVEFSENDFNGGDPLQVYDRPSLKEFLKNCALAALGSTDAIDYLNEANNRTYCAEFTYIGLNTPVYPFNKQGLSLLLDGDEAKVTELLKLQDRQNNRKVNLLSKTSNNPEFKFFNIQMPVVPEDLPPLDVLMEQHGQTIEVSSIPFPPFTLSQVVRRAVKTLLPREAHVNDVLVAQAQANLFASLEPLILKQLGITLPPTPPTEIPGVPPVDYPMQPQPEVPLDPKIVSVREFMGFVQNQLQQPYDSYEAFDAAVDEIMVKADEFLGATNVKYFVPPRIYIDLGQNDGDNNLPSGWGFNLETVGALIYRGAIRDNVPQLDNKTNVEAPQEIEDSKHPFKTAAFSW</sequence>
<dbReference type="EMBL" id="RSCL01000020">
    <property type="protein sequence ID" value="RUT01335.1"/>
    <property type="molecule type" value="Genomic_DNA"/>
</dbReference>
<reference evidence="1" key="2">
    <citation type="journal article" date="2019" name="Genome Biol. Evol.">
        <title>Day and night: Metabolic profiles and evolutionary relationships of six axenic non-marine cyanobacteria.</title>
        <authorList>
            <person name="Will S.E."/>
            <person name="Henke P."/>
            <person name="Boedeker C."/>
            <person name="Huang S."/>
            <person name="Brinkmann H."/>
            <person name="Rohde M."/>
            <person name="Jarek M."/>
            <person name="Friedl T."/>
            <person name="Seufert S."/>
            <person name="Schumacher M."/>
            <person name="Overmann J."/>
            <person name="Neumann-Schaal M."/>
            <person name="Petersen J."/>
        </authorList>
    </citation>
    <scope>NUCLEOTIDE SEQUENCE [LARGE SCALE GENOMIC DNA]</scope>
    <source>
        <strain evidence="1">PCC 7102</strain>
    </source>
</reference>
<name>A0A3S1C6T2_9CYAN</name>
<proteinExistence type="predicted"/>
<dbReference type="OrthoDB" id="502754at2"/>
<protein>
    <submittedName>
        <fullName evidence="1">Uncharacterized protein</fullName>
    </submittedName>
</protein>
<dbReference type="AlphaFoldDB" id="A0A3S1C6T2"/>
<keyword evidence="2" id="KW-1185">Reference proteome</keyword>